<evidence type="ECO:0008006" key="5">
    <source>
        <dbReference type="Google" id="ProtNLM"/>
    </source>
</evidence>
<feature type="region of interest" description="Disordered" evidence="1">
    <location>
        <begin position="1"/>
        <end position="32"/>
    </location>
</feature>
<dbReference type="EMBL" id="JACBAE010001294">
    <property type="protein sequence ID" value="KAF7166977.1"/>
    <property type="molecule type" value="Genomic_DNA"/>
</dbReference>
<dbReference type="CDD" id="cd00920">
    <property type="entry name" value="Cupredoxin"/>
    <property type="match status" value="1"/>
</dbReference>
<evidence type="ECO:0000256" key="1">
    <source>
        <dbReference type="SAM" id="MobiDB-lite"/>
    </source>
</evidence>
<keyword evidence="2" id="KW-1133">Transmembrane helix</keyword>
<evidence type="ECO:0000313" key="4">
    <source>
        <dbReference type="Proteomes" id="UP000654922"/>
    </source>
</evidence>
<name>A0A8H6UU46_9EURO</name>
<dbReference type="Proteomes" id="UP000654922">
    <property type="component" value="Unassembled WGS sequence"/>
</dbReference>
<dbReference type="AlphaFoldDB" id="A0A8H6UU46"/>
<gene>
    <name evidence="3" type="ORF">CNMCM5623_000465</name>
</gene>
<organism evidence="3 4">
    <name type="scientific">Aspergillus felis</name>
    <dbReference type="NCBI Taxonomy" id="1287682"/>
    <lineage>
        <taxon>Eukaryota</taxon>
        <taxon>Fungi</taxon>
        <taxon>Dikarya</taxon>
        <taxon>Ascomycota</taxon>
        <taxon>Pezizomycotina</taxon>
        <taxon>Eurotiomycetes</taxon>
        <taxon>Eurotiomycetidae</taxon>
        <taxon>Eurotiales</taxon>
        <taxon>Aspergillaceae</taxon>
        <taxon>Aspergillus</taxon>
        <taxon>Aspergillus subgen. Fumigati</taxon>
    </lineage>
</organism>
<dbReference type="PANTHER" id="PTHR34883">
    <property type="entry name" value="SERINE-RICH PROTEIN, PUTATIVE-RELATED-RELATED"/>
    <property type="match status" value="1"/>
</dbReference>
<feature type="compositionally biased region" description="Low complexity" evidence="1">
    <location>
        <begin position="1"/>
        <end position="18"/>
    </location>
</feature>
<dbReference type="SUPFAM" id="SSF49503">
    <property type="entry name" value="Cupredoxins"/>
    <property type="match status" value="1"/>
</dbReference>
<dbReference type="OrthoDB" id="2331100at2759"/>
<dbReference type="InterPro" id="IPR008972">
    <property type="entry name" value="Cupredoxin"/>
</dbReference>
<proteinExistence type="predicted"/>
<sequence length="306" mass="32876">MAITNSTPSSTAPHSTHTVKVGPKENPHQYSPHNITAAVGDVIVFEFYPRNHSVVKADFMAPCVPASGGIFYSGQVNTFNETSDGQLEGEPPTWSLVVNDTEPTFFYCTAVDSCLVNGMVGVINPNETMTWEAQFAQARRYPYMLVPGQSPPAEGTGYSSSATDTHNKSPFSGGAIAGTVVGGLAFVGILLALVIMLRRNKYKQKSSSHVGRMERTAHWAHFSSRGEGKSEQGFTASSAVDGHGTFSSSSGASPPAVSPPLQNVGYWNWEIATKQPLPREEIRQPSELEARSVVGGKPGGMYYGWR</sequence>
<keyword evidence="2" id="KW-0812">Transmembrane</keyword>
<dbReference type="CDD" id="cd12087">
    <property type="entry name" value="TM_EGFR-like"/>
    <property type="match status" value="1"/>
</dbReference>
<keyword evidence="2" id="KW-0472">Membrane</keyword>
<accession>A0A8H6UU46</accession>
<dbReference type="InterPro" id="IPR052953">
    <property type="entry name" value="Ser-rich/MCO-related"/>
</dbReference>
<feature type="region of interest" description="Disordered" evidence="1">
    <location>
        <begin position="223"/>
        <end position="257"/>
    </location>
</feature>
<evidence type="ECO:0000313" key="3">
    <source>
        <dbReference type="EMBL" id="KAF7166977.1"/>
    </source>
</evidence>
<reference evidence="3" key="1">
    <citation type="submission" date="2020-06" db="EMBL/GenBank/DDBJ databases">
        <title>Draft genome sequences of strains closely related to Aspergillus parafelis and Aspergillus hiratsukae.</title>
        <authorList>
            <person name="Dos Santos R.A.C."/>
            <person name="Rivero-Menendez O."/>
            <person name="Steenwyk J.L."/>
            <person name="Mead M.E."/>
            <person name="Goldman G.H."/>
            <person name="Alastruey-Izquierdo A."/>
            <person name="Rokas A."/>
        </authorList>
    </citation>
    <scope>NUCLEOTIDE SEQUENCE</scope>
    <source>
        <strain evidence="3">CNM-CM5623</strain>
    </source>
</reference>
<feature type="transmembrane region" description="Helical" evidence="2">
    <location>
        <begin position="175"/>
        <end position="197"/>
    </location>
</feature>
<dbReference type="Gene3D" id="2.60.40.420">
    <property type="entry name" value="Cupredoxins - blue copper proteins"/>
    <property type="match status" value="1"/>
</dbReference>
<comment type="caution">
    <text evidence="3">The sequence shown here is derived from an EMBL/GenBank/DDBJ whole genome shotgun (WGS) entry which is preliminary data.</text>
</comment>
<evidence type="ECO:0000256" key="2">
    <source>
        <dbReference type="SAM" id="Phobius"/>
    </source>
</evidence>
<dbReference type="PANTHER" id="PTHR34883:SF8">
    <property type="entry name" value="EXTRACELLULAR SERINE-RICH PROTEIN (AFU_ORTHOLOGUE AFUA_6G00670)"/>
    <property type="match status" value="1"/>
</dbReference>
<protein>
    <recommendedName>
        <fullName evidence="5">Extracellular serine-rich protein</fullName>
    </recommendedName>
</protein>